<keyword evidence="2" id="KW-1185">Reference proteome</keyword>
<gene>
    <name evidence="1" type="ordered locus">Cyast_2505</name>
</gene>
<dbReference type="EMBL" id="CP003940">
    <property type="protein sequence ID" value="AFZ48448.1"/>
    <property type="molecule type" value="Genomic_DNA"/>
</dbReference>
<dbReference type="STRING" id="292563.Cyast_2505"/>
<dbReference type="HOGENOM" id="CLU_1432390_0_0_3"/>
<name>K9YQQ4_CYASC</name>
<dbReference type="AlphaFoldDB" id="K9YQQ4"/>
<dbReference type="Proteomes" id="UP000010483">
    <property type="component" value="Chromosome"/>
</dbReference>
<reference evidence="2" key="1">
    <citation type="journal article" date="2013" name="Proc. Natl. Acad. Sci. U.S.A.">
        <title>Improving the coverage of the cyanobacterial phylum using diversity-driven genome sequencing.</title>
        <authorList>
            <person name="Shih P.M."/>
            <person name="Wu D."/>
            <person name="Latifi A."/>
            <person name="Axen S.D."/>
            <person name="Fewer D.P."/>
            <person name="Talla E."/>
            <person name="Calteau A."/>
            <person name="Cai F."/>
            <person name="Tandeau de Marsac N."/>
            <person name="Rippka R."/>
            <person name="Herdman M."/>
            <person name="Sivonen K."/>
            <person name="Coursin T."/>
            <person name="Laurent T."/>
            <person name="Goodwin L."/>
            <person name="Nolan M."/>
            <person name="Davenport K.W."/>
            <person name="Han C.S."/>
            <person name="Rubin E.M."/>
            <person name="Eisen J.A."/>
            <person name="Woyke T."/>
            <person name="Gugger M."/>
            <person name="Kerfeld C.A."/>
        </authorList>
    </citation>
    <scope>NUCLEOTIDE SEQUENCE [LARGE SCALE GENOMIC DNA]</scope>
    <source>
        <strain evidence="2">ATCC 29140 / PCC 7202</strain>
    </source>
</reference>
<sequence length="189" mass="21230">MKIKFYLSIFFMLSTFGVIIPTFMNPAFASCEDNFVEPSLDTRTYENEQLGFAIAIPDNYRTMKKSNDAIEILNPGTYDLIQCATEAGEIGNIKWRTGALEINTFSLSDSEDNLGQIVTSMESHLSFNNPQVVNNNGREMLIASFYDSHYDVDFFVIYFLSPDGQSLVKIDGATDSQVVRDSIVTLKLL</sequence>
<dbReference type="BioCyc" id="CSTA292563:G1353-2505-MONOMER"/>
<evidence type="ECO:0000313" key="1">
    <source>
        <dbReference type="EMBL" id="AFZ48448.1"/>
    </source>
</evidence>
<accession>K9YQQ4</accession>
<dbReference type="KEGG" id="csn:Cyast_2505"/>
<organism evidence="1 2">
    <name type="scientific">Cyanobacterium stanieri (strain ATCC 29140 / PCC 7202)</name>
    <dbReference type="NCBI Taxonomy" id="292563"/>
    <lineage>
        <taxon>Bacteria</taxon>
        <taxon>Bacillati</taxon>
        <taxon>Cyanobacteriota</taxon>
        <taxon>Cyanophyceae</taxon>
        <taxon>Oscillatoriophycideae</taxon>
        <taxon>Chroococcales</taxon>
        <taxon>Geminocystaceae</taxon>
        <taxon>Cyanobacterium</taxon>
    </lineage>
</organism>
<protein>
    <submittedName>
        <fullName evidence="1">Uncharacterized protein</fullName>
    </submittedName>
</protein>
<dbReference type="PROSITE" id="PS51257">
    <property type="entry name" value="PROKAR_LIPOPROTEIN"/>
    <property type="match status" value="1"/>
</dbReference>
<proteinExistence type="predicted"/>
<evidence type="ECO:0000313" key="2">
    <source>
        <dbReference type="Proteomes" id="UP000010483"/>
    </source>
</evidence>